<accession>A0A0F5L0I5</accession>
<dbReference type="InterPro" id="IPR009187">
    <property type="entry name" value="Prok_Ku"/>
</dbReference>
<dbReference type="InterPro" id="IPR006164">
    <property type="entry name" value="DNA_bd_Ku70/Ku80"/>
</dbReference>
<dbReference type="OrthoDB" id="9780854at2"/>
<feature type="region of interest" description="Disordered" evidence="3">
    <location>
        <begin position="227"/>
        <end position="276"/>
    </location>
</feature>
<dbReference type="STRING" id="361041.VW35_19525"/>
<dbReference type="Proteomes" id="UP000033514">
    <property type="component" value="Unassembled WGS sequence"/>
</dbReference>
<dbReference type="SUPFAM" id="SSF100939">
    <property type="entry name" value="SPOC domain-like"/>
    <property type="match status" value="1"/>
</dbReference>
<comment type="subunit">
    <text evidence="2">Homodimer. Interacts with LigD.</text>
</comment>
<name>A0A0F5L0I5_9HYPH</name>
<comment type="caution">
    <text evidence="5">The sequence shown here is derived from an EMBL/GenBank/DDBJ whole genome shotgun (WGS) entry which is preliminary data.</text>
</comment>
<dbReference type="PATRIC" id="fig|361041.3.peg.3322"/>
<comment type="function">
    <text evidence="2">With LigD forms a non-homologous end joining (NHEJ) DNA repair enzyme, which repairs dsDNA breaks with reduced fidelity. Binds linear dsDNA with 5'- and 3'- overhangs but not closed circular dsDNA nor ssDNA. Recruits and stimulates the ligase activity of LigD.</text>
</comment>
<gene>
    <name evidence="2" type="primary">ku</name>
    <name evidence="5" type="ORF">VW35_19525</name>
</gene>
<dbReference type="GO" id="GO:0006303">
    <property type="term" value="P:double-strand break repair via nonhomologous end joining"/>
    <property type="evidence" value="ECO:0007669"/>
    <property type="project" value="UniProtKB-UniRule"/>
</dbReference>
<comment type="similarity">
    <text evidence="2">Belongs to the prokaryotic Ku family.</text>
</comment>
<dbReference type="InterPro" id="IPR016194">
    <property type="entry name" value="SPOC-like_C_dom_sf"/>
</dbReference>
<dbReference type="PANTHER" id="PTHR41251">
    <property type="entry name" value="NON-HOMOLOGOUS END JOINING PROTEIN KU"/>
    <property type="match status" value="1"/>
</dbReference>
<reference evidence="5 6" key="1">
    <citation type="submission" date="2015-03" db="EMBL/GenBank/DDBJ databases">
        <authorList>
            <person name="Hassan Y.I."/>
            <person name="Lepp D."/>
            <person name="Zhou T."/>
        </authorList>
    </citation>
    <scope>NUCLEOTIDE SEQUENCE [LARGE SCALE GENOMIC DNA]</scope>
    <source>
        <strain evidence="5 6">GH2-10</strain>
    </source>
</reference>
<evidence type="ECO:0000313" key="5">
    <source>
        <dbReference type="EMBL" id="KKB75936.1"/>
    </source>
</evidence>
<protein>
    <recommendedName>
        <fullName evidence="2">Non-homologous end joining protein Ku</fullName>
    </recommendedName>
</protein>
<proteinExistence type="inferred from homology"/>
<dbReference type="Pfam" id="PF02735">
    <property type="entry name" value="Ku"/>
    <property type="match status" value="1"/>
</dbReference>
<dbReference type="RefSeq" id="WP_046144753.1">
    <property type="nucleotide sequence ID" value="NZ_LAJG01000048.1"/>
</dbReference>
<keyword evidence="2" id="KW-0227">DNA damage</keyword>
<evidence type="ECO:0000313" key="6">
    <source>
        <dbReference type="Proteomes" id="UP000033514"/>
    </source>
</evidence>
<sequence>MAVRPYWKGFLKLSLVTCPVTLTPATTEGEKVKFHTLNRKTGDRIYTRYVDAVTGKSVDKDDQTRAYEKGEDDYVILEEEDLDSVQLGSARTIDIDEFAPADSIEWTYFDSPYFVVPDAEISEEAFIVIRQAMANQDVVGIARLVIGGRERAVMLQPWDEGIVLWTLRFGDEVRDENEYWEEVDDKPVDKKMLAMVEKLIEDRRTTWSEKMVADPVQDRLLEIIKSKKTEKKSRKKPEAPAESDAQPSNVIDLMAALKKSLEGKAETESPKKSRNR</sequence>
<dbReference type="GO" id="GO:0003690">
    <property type="term" value="F:double-stranded DNA binding"/>
    <property type="evidence" value="ECO:0007669"/>
    <property type="project" value="UniProtKB-UniRule"/>
</dbReference>
<evidence type="ECO:0000256" key="3">
    <source>
        <dbReference type="SAM" id="MobiDB-lite"/>
    </source>
</evidence>
<dbReference type="PANTHER" id="PTHR41251:SF1">
    <property type="entry name" value="NON-HOMOLOGOUS END JOINING PROTEIN KU"/>
    <property type="match status" value="1"/>
</dbReference>
<dbReference type="Gene3D" id="2.40.290.10">
    <property type="match status" value="1"/>
</dbReference>
<evidence type="ECO:0000259" key="4">
    <source>
        <dbReference type="SMART" id="SM00559"/>
    </source>
</evidence>
<dbReference type="HAMAP" id="MF_01875">
    <property type="entry name" value="Prokaryotic_Ku"/>
    <property type="match status" value="1"/>
</dbReference>
<keyword evidence="1 2" id="KW-0238">DNA-binding</keyword>
<evidence type="ECO:0000256" key="1">
    <source>
        <dbReference type="ARBA" id="ARBA00023125"/>
    </source>
</evidence>
<dbReference type="NCBIfam" id="TIGR02772">
    <property type="entry name" value="Ku_bact"/>
    <property type="match status" value="1"/>
</dbReference>
<feature type="domain" description="Ku" evidence="4">
    <location>
        <begin position="55"/>
        <end position="185"/>
    </location>
</feature>
<dbReference type="SMART" id="SM00559">
    <property type="entry name" value="Ku78"/>
    <property type="match status" value="1"/>
</dbReference>
<keyword evidence="2" id="KW-0233">DNA recombination</keyword>
<dbReference type="EMBL" id="LAJG01000048">
    <property type="protein sequence ID" value="KKB75936.1"/>
    <property type="molecule type" value="Genomic_DNA"/>
</dbReference>
<keyword evidence="6" id="KW-1185">Reference proteome</keyword>
<dbReference type="PIRSF" id="PIRSF006493">
    <property type="entry name" value="Prok_Ku"/>
    <property type="match status" value="1"/>
</dbReference>
<feature type="compositionally biased region" description="Basic and acidic residues" evidence="3">
    <location>
        <begin position="259"/>
        <end position="276"/>
    </location>
</feature>
<dbReference type="GO" id="GO:0006310">
    <property type="term" value="P:DNA recombination"/>
    <property type="evidence" value="ECO:0007669"/>
    <property type="project" value="UniProtKB-KW"/>
</dbReference>
<organism evidence="5 6">
    <name type="scientific">Devosia soli</name>
    <dbReference type="NCBI Taxonomy" id="361041"/>
    <lineage>
        <taxon>Bacteria</taxon>
        <taxon>Pseudomonadati</taxon>
        <taxon>Pseudomonadota</taxon>
        <taxon>Alphaproteobacteria</taxon>
        <taxon>Hyphomicrobiales</taxon>
        <taxon>Devosiaceae</taxon>
        <taxon>Devosia</taxon>
    </lineage>
</organism>
<dbReference type="AlphaFoldDB" id="A0A0F5L0I5"/>
<evidence type="ECO:0000256" key="2">
    <source>
        <dbReference type="HAMAP-Rule" id="MF_01875"/>
    </source>
</evidence>
<keyword evidence="2" id="KW-0234">DNA repair</keyword>